<protein>
    <submittedName>
        <fullName evidence="2">Uncharacterized protein</fullName>
    </submittedName>
</protein>
<sequence>MTFFRRTRRLVLKHQLTSYIVICIKISFGLHLFLCVCLCVQYILHMHVLAPFVFSPSVVWEDYWHHVPLKLLDIHGEAGLLFWKVPPSALMSVCSILSQFAAKMRSHI</sequence>
<feature type="transmembrane region" description="Helical" evidence="1">
    <location>
        <begin position="20"/>
        <end position="44"/>
    </location>
</feature>
<evidence type="ECO:0000313" key="2">
    <source>
        <dbReference type="EMBL" id="MAA12640.1"/>
    </source>
</evidence>
<accession>A0A224YFW3</accession>
<evidence type="ECO:0000256" key="1">
    <source>
        <dbReference type="SAM" id="Phobius"/>
    </source>
</evidence>
<organism evidence="2">
    <name type="scientific">Rhipicephalus zambeziensis</name>
    <dbReference type="NCBI Taxonomy" id="60191"/>
    <lineage>
        <taxon>Eukaryota</taxon>
        <taxon>Metazoa</taxon>
        <taxon>Ecdysozoa</taxon>
        <taxon>Arthropoda</taxon>
        <taxon>Chelicerata</taxon>
        <taxon>Arachnida</taxon>
        <taxon>Acari</taxon>
        <taxon>Parasitiformes</taxon>
        <taxon>Ixodida</taxon>
        <taxon>Ixodoidea</taxon>
        <taxon>Ixodidae</taxon>
        <taxon>Rhipicephalinae</taxon>
        <taxon>Rhipicephalus</taxon>
        <taxon>Rhipicephalus</taxon>
    </lineage>
</organism>
<keyword evidence="1" id="KW-0812">Transmembrane</keyword>
<name>A0A224YFW3_9ACAR</name>
<dbReference type="AlphaFoldDB" id="A0A224YFW3"/>
<reference evidence="2" key="1">
    <citation type="journal article" date="2017" name="Parasit. Vectors">
        <title>Sialotranscriptomics of Rhipicephalus zambeziensis reveals intricate expression profiles of secretory proteins and suggests tight temporal transcriptional regulation during blood-feeding.</title>
        <authorList>
            <person name="de Castro M.H."/>
            <person name="de Klerk D."/>
            <person name="Pienaar R."/>
            <person name="Rees D.J.G."/>
            <person name="Mans B.J."/>
        </authorList>
    </citation>
    <scope>NUCLEOTIDE SEQUENCE</scope>
    <source>
        <tissue evidence="2">Salivary glands</tissue>
    </source>
</reference>
<keyword evidence="1" id="KW-0472">Membrane</keyword>
<proteinExistence type="predicted"/>
<keyword evidence="1" id="KW-1133">Transmembrane helix</keyword>
<dbReference type="EMBL" id="GFPF01001494">
    <property type="protein sequence ID" value="MAA12640.1"/>
    <property type="molecule type" value="Transcribed_RNA"/>
</dbReference>